<reference evidence="5 6" key="1">
    <citation type="journal article" date="2014" name="Curr. Microbiol.">
        <title>Spirosoma radiotolerans sp. nov., a gamma-radiation-resistant bacterium isolated from gamma ray-irradiated soil.</title>
        <authorList>
            <person name="Lee J.J."/>
            <person name="Srinivasan S."/>
            <person name="Lim S."/>
            <person name="Joe M."/>
            <person name="Im S."/>
            <person name="Bae S.I."/>
            <person name="Park K.R."/>
            <person name="Han J.H."/>
            <person name="Park S.H."/>
            <person name="Joo B.M."/>
            <person name="Park S.J."/>
            <person name="Kim M.K."/>
        </authorList>
    </citation>
    <scope>NUCLEOTIDE SEQUENCE [LARGE SCALE GENOMIC DNA]</scope>
    <source>
        <strain evidence="5 6">DG5A</strain>
    </source>
</reference>
<feature type="transmembrane region" description="Helical" evidence="2">
    <location>
        <begin position="109"/>
        <end position="128"/>
    </location>
</feature>
<proteinExistence type="predicted"/>
<evidence type="ECO:0000313" key="5">
    <source>
        <dbReference type="EMBL" id="AKD55208.1"/>
    </source>
</evidence>
<evidence type="ECO:0000256" key="2">
    <source>
        <dbReference type="SAM" id="Phobius"/>
    </source>
</evidence>
<dbReference type="PIRSF" id="PIRSF018266">
    <property type="entry name" value="FecR"/>
    <property type="match status" value="1"/>
</dbReference>
<dbReference type="KEGG" id="srd:SD10_10110"/>
<gene>
    <name evidence="5" type="ORF">SD10_10110</name>
</gene>
<sequence>MADQQPIDDALLGKFLAGETDPAESARVRQWLSSREPGTAGPSPDDFDRFEHIWNAAKPDSTEVDTDAAWRSVQKKMRVSDRTAIKRQEPVIKPLLVLRPERRVPGTAPLWRIAAMLTLVAGMGWLTYTLKFFGHHHPAAEMVVLTANEQQISKTLPDGTRIVLNRHSTLRYPTAFAEERRDVALTGEAFFDVTPDATRPFHIDARNSVVQVLGTSFTIRAYDANVSVAVRTGKVRFSRGRKAVLLTKNQQATFDASGDTIRRLRASPNAFAYKTGVLVFEKEPLREVVQAINQYYNTDVQLANARLGNCLLTTRFDKTPLETVLSVTAETLGLQVRHVGKQVILDGNGCQ</sequence>
<feature type="domain" description="Protein FecR C-terminal" evidence="4">
    <location>
        <begin position="278"/>
        <end position="344"/>
    </location>
</feature>
<keyword evidence="2" id="KW-0472">Membrane</keyword>
<keyword evidence="6" id="KW-1185">Reference proteome</keyword>
<evidence type="ECO:0000259" key="4">
    <source>
        <dbReference type="Pfam" id="PF16344"/>
    </source>
</evidence>
<dbReference type="HOGENOM" id="CLU_050192_2_2_10"/>
<dbReference type="PANTHER" id="PTHR30273">
    <property type="entry name" value="PERIPLASMIC SIGNAL SENSOR AND SIGMA FACTOR ACTIVATOR FECR-RELATED"/>
    <property type="match status" value="1"/>
</dbReference>
<feature type="region of interest" description="Disordered" evidence="1">
    <location>
        <begin position="15"/>
        <end position="46"/>
    </location>
</feature>
<accession>A0A0E3ZVR5</accession>
<dbReference type="Pfam" id="PF04773">
    <property type="entry name" value="FecR"/>
    <property type="match status" value="1"/>
</dbReference>
<dbReference type="PANTHER" id="PTHR30273:SF2">
    <property type="entry name" value="PROTEIN FECR"/>
    <property type="match status" value="1"/>
</dbReference>
<keyword evidence="2" id="KW-0812">Transmembrane</keyword>
<name>A0A0E3ZVR5_9BACT</name>
<dbReference type="EMBL" id="CP010429">
    <property type="protein sequence ID" value="AKD55208.1"/>
    <property type="molecule type" value="Genomic_DNA"/>
</dbReference>
<dbReference type="RefSeq" id="WP_046573697.1">
    <property type="nucleotide sequence ID" value="NZ_CP010429.1"/>
</dbReference>
<evidence type="ECO:0000256" key="1">
    <source>
        <dbReference type="SAM" id="MobiDB-lite"/>
    </source>
</evidence>
<evidence type="ECO:0000259" key="3">
    <source>
        <dbReference type="Pfam" id="PF04773"/>
    </source>
</evidence>
<organism evidence="5 6">
    <name type="scientific">Spirosoma radiotolerans</name>
    <dbReference type="NCBI Taxonomy" id="1379870"/>
    <lineage>
        <taxon>Bacteria</taxon>
        <taxon>Pseudomonadati</taxon>
        <taxon>Bacteroidota</taxon>
        <taxon>Cytophagia</taxon>
        <taxon>Cytophagales</taxon>
        <taxon>Cytophagaceae</taxon>
        <taxon>Spirosoma</taxon>
    </lineage>
</organism>
<dbReference type="OrthoDB" id="1452822at2"/>
<evidence type="ECO:0000313" key="6">
    <source>
        <dbReference type="Proteomes" id="UP000033054"/>
    </source>
</evidence>
<dbReference type="InterPro" id="IPR032508">
    <property type="entry name" value="FecR_C"/>
</dbReference>
<dbReference type="GO" id="GO:0016989">
    <property type="term" value="F:sigma factor antagonist activity"/>
    <property type="evidence" value="ECO:0007669"/>
    <property type="project" value="TreeGrafter"/>
</dbReference>
<dbReference type="Pfam" id="PF16344">
    <property type="entry name" value="FecR_C"/>
    <property type="match status" value="1"/>
</dbReference>
<keyword evidence="2" id="KW-1133">Transmembrane helix</keyword>
<dbReference type="PATRIC" id="fig|1379870.5.peg.2196"/>
<protein>
    <submittedName>
        <fullName evidence="5">Iron dicitrate transport regulator FecR</fullName>
    </submittedName>
</protein>
<dbReference type="STRING" id="1379870.SD10_10110"/>
<dbReference type="AlphaFoldDB" id="A0A0E3ZVR5"/>
<dbReference type="Gene3D" id="3.55.50.30">
    <property type="match status" value="1"/>
</dbReference>
<dbReference type="Gene3D" id="2.60.120.1440">
    <property type="match status" value="1"/>
</dbReference>
<feature type="domain" description="FecR protein" evidence="3">
    <location>
        <begin position="144"/>
        <end position="236"/>
    </location>
</feature>
<dbReference type="InterPro" id="IPR012373">
    <property type="entry name" value="Ferrdict_sens_TM"/>
</dbReference>
<dbReference type="InterPro" id="IPR006860">
    <property type="entry name" value="FecR"/>
</dbReference>
<dbReference type="Proteomes" id="UP000033054">
    <property type="component" value="Chromosome"/>
</dbReference>